<dbReference type="SUPFAM" id="SSF51679">
    <property type="entry name" value="Bacterial luciferase-like"/>
    <property type="match status" value="1"/>
</dbReference>
<dbReference type="EMBL" id="JACHVQ010000004">
    <property type="protein sequence ID" value="MBB2894186.1"/>
    <property type="molecule type" value="Genomic_DNA"/>
</dbReference>
<evidence type="ECO:0000256" key="3">
    <source>
        <dbReference type="ARBA" id="ARBA00023002"/>
    </source>
</evidence>
<dbReference type="RefSeq" id="WP_183322623.1">
    <property type="nucleotide sequence ID" value="NZ_JACHVQ010000004.1"/>
</dbReference>
<dbReference type="InterPro" id="IPR050172">
    <property type="entry name" value="SsuD_RutA_monooxygenase"/>
</dbReference>
<comment type="caution">
    <text evidence="6">The sequence shown here is derived from an EMBL/GenBank/DDBJ whole genome shotgun (WGS) entry which is preliminary data.</text>
</comment>
<evidence type="ECO:0000313" key="6">
    <source>
        <dbReference type="EMBL" id="MBB2894186.1"/>
    </source>
</evidence>
<dbReference type="InterPro" id="IPR011251">
    <property type="entry name" value="Luciferase-like_dom"/>
</dbReference>
<evidence type="ECO:0000256" key="1">
    <source>
        <dbReference type="ARBA" id="ARBA00022630"/>
    </source>
</evidence>
<dbReference type="GO" id="GO:0046306">
    <property type="term" value="P:alkanesulfonate catabolic process"/>
    <property type="evidence" value="ECO:0007669"/>
    <property type="project" value="TreeGrafter"/>
</dbReference>
<evidence type="ECO:0000259" key="5">
    <source>
        <dbReference type="Pfam" id="PF00296"/>
    </source>
</evidence>
<keyword evidence="1" id="KW-0285">Flavoprotein</keyword>
<accession>A0A839NEX4</accession>
<keyword evidence="4 6" id="KW-0503">Monooxygenase</keyword>
<keyword evidence="7" id="KW-1185">Reference proteome</keyword>
<dbReference type="AlphaFoldDB" id="A0A839NEX4"/>
<name>A0A839NEX4_9MICO</name>
<evidence type="ECO:0000256" key="4">
    <source>
        <dbReference type="ARBA" id="ARBA00023033"/>
    </source>
</evidence>
<dbReference type="PANTHER" id="PTHR42847">
    <property type="entry name" value="ALKANESULFONATE MONOOXYGENASE"/>
    <property type="match status" value="1"/>
</dbReference>
<dbReference type="Pfam" id="PF00296">
    <property type="entry name" value="Bac_luciferase"/>
    <property type="match status" value="1"/>
</dbReference>
<keyword evidence="3" id="KW-0560">Oxidoreductase</keyword>
<sequence length="289" mass="31824">MRVGITILPEERWPQAAPKWRAAEQLGFDHAWTYDHLVWAGLPDAPWFGTTPTLTAAAMVTSTIRLGTFVTSPNFRHPVAFARDVLALDDISGGRFICGMGRGGDLDSELLGDSPTVGERTGRFAEFARLLDKVLTEDHVTYDGTFFSARDSRNVPGCVQQPRVPFIIAANAPKGMRLAAEMGEGWVTYGNPTGGEEDWWRGLRESGARMTEVLEAAGRDTTTFERHLNADGHGSVYESVDRFEDAIGRAQEAGFTDLITHWPRPDAPFKATVEVLETVAAQVLPKLHR</sequence>
<evidence type="ECO:0000313" key="7">
    <source>
        <dbReference type="Proteomes" id="UP000559182"/>
    </source>
</evidence>
<dbReference type="Gene3D" id="3.20.20.30">
    <property type="entry name" value="Luciferase-like domain"/>
    <property type="match status" value="1"/>
</dbReference>
<dbReference type="PANTHER" id="PTHR42847:SF4">
    <property type="entry name" value="ALKANESULFONATE MONOOXYGENASE-RELATED"/>
    <property type="match status" value="1"/>
</dbReference>
<proteinExistence type="predicted"/>
<reference evidence="6 7" key="1">
    <citation type="submission" date="2020-08" db="EMBL/GenBank/DDBJ databases">
        <title>Sequencing the genomes of 1000 actinobacteria strains.</title>
        <authorList>
            <person name="Klenk H.-P."/>
        </authorList>
    </citation>
    <scope>NUCLEOTIDE SEQUENCE [LARGE SCALE GENOMIC DNA]</scope>
    <source>
        <strain evidence="6 7">DSM 105369</strain>
    </source>
</reference>
<feature type="domain" description="Luciferase-like" evidence="5">
    <location>
        <begin position="13"/>
        <end position="223"/>
    </location>
</feature>
<dbReference type="Proteomes" id="UP000559182">
    <property type="component" value="Unassembled WGS sequence"/>
</dbReference>
<evidence type="ECO:0000256" key="2">
    <source>
        <dbReference type="ARBA" id="ARBA00022643"/>
    </source>
</evidence>
<organism evidence="6 7">
    <name type="scientific">Flexivirga oryzae</name>
    <dbReference type="NCBI Taxonomy" id="1794944"/>
    <lineage>
        <taxon>Bacteria</taxon>
        <taxon>Bacillati</taxon>
        <taxon>Actinomycetota</taxon>
        <taxon>Actinomycetes</taxon>
        <taxon>Micrococcales</taxon>
        <taxon>Dermacoccaceae</taxon>
        <taxon>Flexivirga</taxon>
    </lineage>
</organism>
<dbReference type="InterPro" id="IPR036661">
    <property type="entry name" value="Luciferase-like_sf"/>
</dbReference>
<keyword evidence="2" id="KW-0288">FMN</keyword>
<protein>
    <submittedName>
        <fullName evidence="6">Alkanesulfonate monooxygenase SsuD/methylene tetrahydromethanopterin reductase-like flavin-dependent oxidoreductase (Luciferase family)</fullName>
    </submittedName>
</protein>
<dbReference type="GO" id="GO:0008726">
    <property type="term" value="F:alkanesulfonate monooxygenase activity"/>
    <property type="evidence" value="ECO:0007669"/>
    <property type="project" value="TreeGrafter"/>
</dbReference>
<gene>
    <name evidence="6" type="ORF">FHU39_004222</name>
</gene>